<evidence type="ECO:0000256" key="1">
    <source>
        <dbReference type="SAM" id="MobiDB-lite"/>
    </source>
</evidence>
<name>A0A8H8DL63_9FUNG</name>
<protein>
    <submittedName>
        <fullName evidence="2">Uncharacterized protein</fullName>
    </submittedName>
</protein>
<accession>A0A8H8DL63</accession>
<dbReference type="EMBL" id="JAEFCI010002234">
    <property type="protein sequence ID" value="KAG5462365.1"/>
    <property type="molecule type" value="Genomic_DNA"/>
</dbReference>
<evidence type="ECO:0000313" key="3">
    <source>
        <dbReference type="Proteomes" id="UP000673691"/>
    </source>
</evidence>
<dbReference type="Proteomes" id="UP000673691">
    <property type="component" value="Unassembled WGS sequence"/>
</dbReference>
<evidence type="ECO:0000313" key="2">
    <source>
        <dbReference type="EMBL" id="KAG5462365.1"/>
    </source>
</evidence>
<keyword evidence="3" id="KW-1185">Reference proteome</keyword>
<feature type="non-terminal residue" evidence="2">
    <location>
        <position position="1"/>
    </location>
</feature>
<feature type="region of interest" description="Disordered" evidence="1">
    <location>
        <begin position="26"/>
        <end position="67"/>
    </location>
</feature>
<proteinExistence type="predicted"/>
<gene>
    <name evidence="2" type="ORF">BJ554DRAFT_5317</name>
</gene>
<organism evidence="2 3">
    <name type="scientific">Olpidium bornovanus</name>
    <dbReference type="NCBI Taxonomy" id="278681"/>
    <lineage>
        <taxon>Eukaryota</taxon>
        <taxon>Fungi</taxon>
        <taxon>Fungi incertae sedis</taxon>
        <taxon>Olpidiomycota</taxon>
        <taxon>Olpidiomycotina</taxon>
        <taxon>Olpidiomycetes</taxon>
        <taxon>Olpidiales</taxon>
        <taxon>Olpidiaceae</taxon>
        <taxon>Olpidium</taxon>
    </lineage>
</organism>
<dbReference type="AlphaFoldDB" id="A0A8H8DL63"/>
<feature type="non-terminal residue" evidence="2">
    <location>
        <position position="116"/>
    </location>
</feature>
<comment type="caution">
    <text evidence="2">The sequence shown here is derived from an EMBL/GenBank/DDBJ whole genome shotgun (WGS) entry which is preliminary data.</text>
</comment>
<sequence>IARPERELRCARFARLYPCEWVLPGGTGLGKGSPLGTSGRPRGAKADLPLNEGQARPVGLKPRPRTRPMPGRVLAGLWAAQVVDRHMGDISLLFHVDEMLCEARSRPAGLAGTSLS</sequence>
<reference evidence="2 3" key="1">
    <citation type="journal article" name="Sci. Rep.">
        <title>Genome-scale phylogenetic analyses confirm Olpidium as the closest living zoosporic fungus to the non-flagellated, terrestrial fungi.</title>
        <authorList>
            <person name="Chang Y."/>
            <person name="Rochon D."/>
            <person name="Sekimoto S."/>
            <person name="Wang Y."/>
            <person name="Chovatia M."/>
            <person name="Sandor L."/>
            <person name="Salamov A."/>
            <person name="Grigoriev I.V."/>
            <person name="Stajich J.E."/>
            <person name="Spatafora J.W."/>
        </authorList>
    </citation>
    <scope>NUCLEOTIDE SEQUENCE [LARGE SCALE GENOMIC DNA]</scope>
    <source>
        <strain evidence="2">S191</strain>
    </source>
</reference>